<sequence length="56" mass="6738">MSRWSNYSDTKFFYSYLSSISKCQIEVHPNVLHADQQDLRLQPEIQHLFQMLHRGL</sequence>
<dbReference type="WBParaSite" id="HPLM_0000889701-mRNA-1">
    <property type="protein sequence ID" value="HPLM_0000889701-mRNA-1"/>
    <property type="gene ID" value="HPLM_0000889701"/>
</dbReference>
<accession>A0A0N4WE48</accession>
<keyword evidence="2" id="KW-1185">Reference proteome</keyword>
<dbReference type="Proteomes" id="UP000268014">
    <property type="component" value="Unassembled WGS sequence"/>
</dbReference>
<evidence type="ECO:0000313" key="3">
    <source>
        <dbReference type="WBParaSite" id="HPLM_0000889701-mRNA-1"/>
    </source>
</evidence>
<organism evidence="3">
    <name type="scientific">Haemonchus placei</name>
    <name type="common">Barber's pole worm</name>
    <dbReference type="NCBI Taxonomy" id="6290"/>
    <lineage>
        <taxon>Eukaryota</taxon>
        <taxon>Metazoa</taxon>
        <taxon>Ecdysozoa</taxon>
        <taxon>Nematoda</taxon>
        <taxon>Chromadorea</taxon>
        <taxon>Rhabditida</taxon>
        <taxon>Rhabditina</taxon>
        <taxon>Rhabditomorpha</taxon>
        <taxon>Strongyloidea</taxon>
        <taxon>Trichostrongylidae</taxon>
        <taxon>Haemonchus</taxon>
    </lineage>
</organism>
<name>A0A0N4WE48_HAEPC</name>
<dbReference type="EMBL" id="UZAF01016953">
    <property type="protein sequence ID" value="VDO36066.1"/>
    <property type="molecule type" value="Genomic_DNA"/>
</dbReference>
<gene>
    <name evidence="1" type="ORF">HPLM_LOCUS8889</name>
</gene>
<reference evidence="1 2" key="2">
    <citation type="submission" date="2018-11" db="EMBL/GenBank/DDBJ databases">
        <authorList>
            <consortium name="Pathogen Informatics"/>
        </authorList>
    </citation>
    <scope>NUCLEOTIDE SEQUENCE [LARGE SCALE GENOMIC DNA]</scope>
    <source>
        <strain evidence="1 2">MHpl1</strain>
    </source>
</reference>
<evidence type="ECO:0000313" key="1">
    <source>
        <dbReference type="EMBL" id="VDO36066.1"/>
    </source>
</evidence>
<protein>
    <submittedName>
        <fullName evidence="3">Alpha/beta hydrolase</fullName>
    </submittedName>
</protein>
<reference evidence="3" key="1">
    <citation type="submission" date="2017-02" db="UniProtKB">
        <authorList>
            <consortium name="WormBaseParasite"/>
        </authorList>
    </citation>
    <scope>IDENTIFICATION</scope>
</reference>
<proteinExistence type="predicted"/>
<dbReference type="AlphaFoldDB" id="A0A0N4WE48"/>
<evidence type="ECO:0000313" key="2">
    <source>
        <dbReference type="Proteomes" id="UP000268014"/>
    </source>
</evidence>